<feature type="region of interest" description="Disordered" evidence="2">
    <location>
        <begin position="279"/>
        <end position="305"/>
    </location>
</feature>
<feature type="compositionally biased region" description="Polar residues" evidence="2">
    <location>
        <begin position="8"/>
        <end position="21"/>
    </location>
</feature>
<dbReference type="InParanoid" id="A0A0V0QQR8"/>
<feature type="coiled-coil region" evidence="1">
    <location>
        <begin position="144"/>
        <end position="204"/>
    </location>
</feature>
<evidence type="ECO:0000256" key="1">
    <source>
        <dbReference type="SAM" id="Coils"/>
    </source>
</evidence>
<evidence type="ECO:0008006" key="5">
    <source>
        <dbReference type="Google" id="ProtNLM"/>
    </source>
</evidence>
<dbReference type="OrthoDB" id="10693064at2759"/>
<evidence type="ECO:0000313" key="3">
    <source>
        <dbReference type="EMBL" id="KRX04603.1"/>
    </source>
</evidence>
<feature type="region of interest" description="Disordered" evidence="2">
    <location>
        <begin position="1"/>
        <end position="55"/>
    </location>
</feature>
<keyword evidence="1" id="KW-0175">Coiled coil</keyword>
<feature type="compositionally biased region" description="Polar residues" evidence="2">
    <location>
        <begin position="1068"/>
        <end position="1079"/>
    </location>
</feature>
<feature type="compositionally biased region" description="Basic and acidic residues" evidence="2">
    <location>
        <begin position="1163"/>
        <end position="1173"/>
    </location>
</feature>
<keyword evidence="4" id="KW-1185">Reference proteome</keyword>
<reference evidence="3 4" key="1">
    <citation type="journal article" date="2015" name="Sci. Rep.">
        <title>Genome of the facultative scuticociliatosis pathogen Pseudocohnilembus persalinus provides insight into its virulence through horizontal gene transfer.</title>
        <authorList>
            <person name="Xiong J."/>
            <person name="Wang G."/>
            <person name="Cheng J."/>
            <person name="Tian M."/>
            <person name="Pan X."/>
            <person name="Warren A."/>
            <person name="Jiang C."/>
            <person name="Yuan D."/>
            <person name="Miao W."/>
        </authorList>
    </citation>
    <scope>NUCLEOTIDE SEQUENCE [LARGE SCALE GENOMIC DNA]</scope>
    <source>
        <strain evidence="3">36N120E</strain>
    </source>
</reference>
<feature type="compositionally biased region" description="Basic residues" evidence="2">
    <location>
        <begin position="426"/>
        <end position="437"/>
    </location>
</feature>
<protein>
    <recommendedName>
        <fullName evidence="5">IQ calmodulin-binding motif protein</fullName>
    </recommendedName>
</protein>
<feature type="compositionally biased region" description="Acidic residues" evidence="2">
    <location>
        <begin position="1096"/>
        <end position="1108"/>
    </location>
</feature>
<gene>
    <name evidence="3" type="ORF">PPERSA_04418</name>
</gene>
<dbReference type="PROSITE" id="PS50096">
    <property type="entry name" value="IQ"/>
    <property type="match status" value="1"/>
</dbReference>
<accession>A0A0V0QQR8</accession>
<feature type="region of interest" description="Disordered" evidence="2">
    <location>
        <begin position="1127"/>
        <end position="1212"/>
    </location>
</feature>
<feature type="compositionally biased region" description="Basic and acidic residues" evidence="2">
    <location>
        <begin position="1039"/>
        <end position="1055"/>
    </location>
</feature>
<feature type="compositionally biased region" description="Polar residues" evidence="2">
    <location>
        <begin position="1174"/>
        <end position="1186"/>
    </location>
</feature>
<feature type="region of interest" description="Disordered" evidence="2">
    <location>
        <begin position="420"/>
        <end position="484"/>
    </location>
</feature>
<feature type="compositionally biased region" description="Low complexity" evidence="2">
    <location>
        <begin position="33"/>
        <end position="44"/>
    </location>
</feature>
<feature type="coiled-coil region" evidence="1">
    <location>
        <begin position="693"/>
        <end position="720"/>
    </location>
</feature>
<evidence type="ECO:0000256" key="2">
    <source>
        <dbReference type="SAM" id="MobiDB-lite"/>
    </source>
</evidence>
<dbReference type="OMA" id="DHICEVA"/>
<evidence type="ECO:0000313" key="4">
    <source>
        <dbReference type="Proteomes" id="UP000054937"/>
    </source>
</evidence>
<dbReference type="EMBL" id="LDAU01000114">
    <property type="protein sequence ID" value="KRX04603.1"/>
    <property type="molecule type" value="Genomic_DNA"/>
</dbReference>
<feature type="coiled-coil region" evidence="1">
    <location>
        <begin position="373"/>
        <end position="407"/>
    </location>
</feature>
<feature type="region of interest" description="Disordered" evidence="2">
    <location>
        <begin position="1039"/>
        <end position="1113"/>
    </location>
</feature>
<organism evidence="3 4">
    <name type="scientific">Pseudocohnilembus persalinus</name>
    <name type="common">Ciliate</name>
    <dbReference type="NCBI Taxonomy" id="266149"/>
    <lineage>
        <taxon>Eukaryota</taxon>
        <taxon>Sar</taxon>
        <taxon>Alveolata</taxon>
        <taxon>Ciliophora</taxon>
        <taxon>Intramacronucleata</taxon>
        <taxon>Oligohymenophorea</taxon>
        <taxon>Scuticociliatia</taxon>
        <taxon>Philasterida</taxon>
        <taxon>Pseudocohnilembidae</taxon>
        <taxon>Pseudocohnilembus</taxon>
    </lineage>
</organism>
<feature type="compositionally biased region" description="Polar residues" evidence="2">
    <location>
        <begin position="280"/>
        <end position="305"/>
    </location>
</feature>
<comment type="caution">
    <text evidence="3">The sequence shown here is derived from an EMBL/GenBank/DDBJ whole genome shotgun (WGS) entry which is preliminary data.</text>
</comment>
<name>A0A0V0QQR8_PSEPJ</name>
<feature type="compositionally biased region" description="Low complexity" evidence="2">
    <location>
        <begin position="1132"/>
        <end position="1159"/>
    </location>
</feature>
<feature type="compositionally biased region" description="Basic and acidic residues" evidence="2">
    <location>
        <begin position="468"/>
        <end position="484"/>
    </location>
</feature>
<dbReference type="Proteomes" id="UP000054937">
    <property type="component" value="Unassembled WGS sequence"/>
</dbReference>
<sequence length="1446" mass="170368">MPDIYPTQDFNNQNLGNSDQLGQKGDHIHNNNKKQQLLQQQQEQSNEEESFNNSVTLKRNQLQKFSNFDKTVGNAGEVAQKLNYEQQRQIEAPISDISRISIGQRANSARSGYERYSLTTNQQQIYQQMGNSQNINQSQQMRFLQNTKERKIQEAKERRQARTKLDKVVKIQSLGRMYLAKQLLKRLKRKFKRLQQENKATNELKKFEQQCVESYFNERDRVVISEKFAQTFSQPQGPNTLASLGDLKRNVFYPTLFQALAEQGNLDILTMGNEKESEAAFNSTQKAQTKNSQYTGSQRPKTAENRTNYNYQAYKRPQNLKPTLENGFSQSYIKELQKDKKNSIIETFVRRNHPDAIRHAQKYAKTGSEEVQLRKLNKGEKEINQKIQNLKERLDFEHRQENNIQESSLSYASDFEKESIDNSLQKSKKTQPKKKLSTSRSRGSLQESISEENYYEESFEQESIQSDIKQDLGQKDSQRLSESMKIDEQISVEEMEEDIIQEDSGIKEEIIRSKSSGGIEEDIAGSDDYGDEGFESISEDVNNSQNKSRISEDIKSSLNFSKKKVSFGDQQGEKIKNIPQKQDNKNFNTYEDNTSQKYQTLEIKQQPIQQQQNSENNNHMQFQQYMQFKQFQQFMQQGGQQQQTQQQQQFVNLQPQMQFKKKEIPKDLDPEIKKVYEKYSSLKIFDQEMKAPIIKEQMEIKKLEVEIAQILNNTKKIQEKWQQDMEKDLNSNITIKAESLYTKFQCEFNNLLTTHKFGDKLKILSNFAFYKEMNDLQKESDEIERKYKQGGQLNEDQANKQQQGKFNILGNNVIKETLSNLENRQEIIIQVLNKVLENIGQIREGNADFSTINKNNKVLEENMRKIAEGQQKMMQKEFEKKQDQKFGEIKDMLKMVLNNQNKEQKQKQNKNRLQQLLDMNKDQVEGKKRKTSQEEYDDYLEMKYAQKKSDQEYIFDADYWKEIPYKHKPKDIPVARPVRNNYFEGERENLYQQQMSPRERKIVQEQNTNEIVNFLTDQLMAEINRDLFPMRANSSSVFEKLEKDNSREIESKTMDKFVSPKNKKRFSNENQDNSFSNGRRQIEHIKSPKVSGVETQSDESEFYPEESVEQDKSSFKKLGQLNAQKQNFFDSQNKIDNQKDNNNNKYEFENENNQENPFNKGQIFEKSDEKKQNNQDSYKQDTSNFSKQKQHQQQQQQQKDLQSENSELEDSLIEEKAQSVENQQRIKETKQILKYYQDVLKTKNKDKIINNILDIIQQNSKRTLPEFTGAALQRVKIFDSREIQNKEKDQLVLDCFQEKIVENLVISINDSLVNNKIKDQNKLKAQLKNKFNFFSEAAALKVQKMVKKLVPIDFYKDAQLQGKKFEDIYNYCQKNKGPEKNYNKGLNQYKYDETQDDYGEQYLKYEENQDAEKFKNEVTNQLIEGVFDDVASGYVKIFEKRKKHLK</sequence>
<proteinExistence type="predicted"/>
<feature type="compositionally biased region" description="Acidic residues" evidence="2">
    <location>
        <begin position="449"/>
        <end position="460"/>
    </location>
</feature>